<evidence type="ECO:0000259" key="2">
    <source>
        <dbReference type="Pfam" id="PF03061"/>
    </source>
</evidence>
<dbReference type="SUPFAM" id="SSF54637">
    <property type="entry name" value="Thioesterase/thiol ester dehydrase-isomerase"/>
    <property type="match status" value="1"/>
</dbReference>
<dbReference type="PANTHER" id="PTHR42856">
    <property type="entry name" value="ACYL-COENZYME A THIOESTERASE PAAI"/>
    <property type="match status" value="1"/>
</dbReference>
<organism evidence="3 4">
    <name type="scientific">Pseudomonas pohangensis</name>
    <dbReference type="NCBI Taxonomy" id="364197"/>
    <lineage>
        <taxon>Bacteria</taxon>
        <taxon>Pseudomonadati</taxon>
        <taxon>Pseudomonadota</taxon>
        <taxon>Gammaproteobacteria</taxon>
        <taxon>Pseudomonadales</taxon>
        <taxon>Pseudomonadaceae</taxon>
        <taxon>Pseudomonas</taxon>
    </lineage>
</organism>
<dbReference type="Gene3D" id="3.10.129.10">
    <property type="entry name" value="Hotdog Thioesterase"/>
    <property type="match status" value="1"/>
</dbReference>
<evidence type="ECO:0000313" key="4">
    <source>
        <dbReference type="Proteomes" id="UP000243232"/>
    </source>
</evidence>
<evidence type="ECO:0000313" key="3">
    <source>
        <dbReference type="EMBL" id="SDU33058.1"/>
    </source>
</evidence>
<name>A0A1H2HND8_9PSED</name>
<evidence type="ECO:0000256" key="1">
    <source>
        <dbReference type="ARBA" id="ARBA00022801"/>
    </source>
</evidence>
<dbReference type="RefSeq" id="WP_090197360.1">
    <property type="nucleotide sequence ID" value="NZ_LT629785.1"/>
</dbReference>
<proteinExistence type="predicted"/>
<dbReference type="Pfam" id="PF03061">
    <property type="entry name" value="4HBT"/>
    <property type="match status" value="1"/>
</dbReference>
<dbReference type="AlphaFoldDB" id="A0A1H2HND8"/>
<feature type="domain" description="Thioesterase" evidence="2">
    <location>
        <begin position="42"/>
        <end position="117"/>
    </location>
</feature>
<dbReference type="EMBL" id="LT629785">
    <property type="protein sequence ID" value="SDU33058.1"/>
    <property type="molecule type" value="Genomic_DNA"/>
</dbReference>
<dbReference type="STRING" id="364197.SAMN05216296_3121"/>
<gene>
    <name evidence="3" type="ORF">SAMN05216296_3121</name>
</gene>
<dbReference type="OrthoDB" id="4565299at2"/>
<dbReference type="InterPro" id="IPR003736">
    <property type="entry name" value="PAAI_dom"/>
</dbReference>
<sequence>MDMPPSYRSSAFNNMLGAELISLANGQSEVRLRMRPELGNRGGKLHGGALFTLVDIAMGLACSDSHGFDQLSATLECKINYLRAVSDGEVVCRAKVIHAGRRTLVLEADVLQGDTLVAKAQGTFAMINSPAG</sequence>
<dbReference type="PANTHER" id="PTHR42856:SF1">
    <property type="entry name" value="ACYL-COENZYME A THIOESTERASE PAAI"/>
    <property type="match status" value="1"/>
</dbReference>
<dbReference type="CDD" id="cd03443">
    <property type="entry name" value="PaaI_thioesterase"/>
    <property type="match status" value="1"/>
</dbReference>
<protein>
    <submittedName>
        <fullName evidence="3">Acyl-CoA thioesterase</fullName>
    </submittedName>
</protein>
<keyword evidence="4" id="KW-1185">Reference proteome</keyword>
<dbReference type="Proteomes" id="UP000243232">
    <property type="component" value="Chromosome I"/>
</dbReference>
<keyword evidence="1" id="KW-0378">Hydrolase</keyword>
<dbReference type="GO" id="GO:0016289">
    <property type="term" value="F:acyl-CoA hydrolase activity"/>
    <property type="evidence" value="ECO:0007669"/>
    <property type="project" value="TreeGrafter"/>
</dbReference>
<dbReference type="NCBIfam" id="TIGR00369">
    <property type="entry name" value="unchar_dom_1"/>
    <property type="match status" value="1"/>
</dbReference>
<accession>A0A1H2HND8</accession>
<dbReference type="InterPro" id="IPR006683">
    <property type="entry name" value="Thioestr_dom"/>
</dbReference>
<dbReference type="InterPro" id="IPR029069">
    <property type="entry name" value="HotDog_dom_sf"/>
</dbReference>
<reference evidence="4" key="1">
    <citation type="submission" date="2016-10" db="EMBL/GenBank/DDBJ databases">
        <authorList>
            <person name="Varghese N."/>
            <person name="Submissions S."/>
        </authorList>
    </citation>
    <scope>NUCLEOTIDE SEQUENCE [LARGE SCALE GENOMIC DNA]</scope>
    <source>
        <strain evidence="4">DSM 17875</strain>
    </source>
</reference>
<dbReference type="InterPro" id="IPR052723">
    <property type="entry name" value="Acyl-CoA_thioesterase_PaaI"/>
</dbReference>